<accession>A0A5B1CAV8</accession>
<dbReference type="EMBL" id="VRLW01000003">
    <property type="protein sequence ID" value="KAA1257321.1"/>
    <property type="molecule type" value="Genomic_DNA"/>
</dbReference>
<sequence length="135" mass="15749">MTELPKSDWPQLRKLARVAWSRIAARDLARTQSQMEELHSTEDIADARFTEIVEFDKRQTNWYFRAFAGACPERAVYDAYWDGVLSDDDFSDLPASITDARDRYIATTWDTTSMSQIDTPQTDKLNRKERSLYID</sequence>
<keyword evidence="2" id="KW-1185">Reference proteome</keyword>
<name>A0A5B1CAV8_9BACT</name>
<protein>
    <submittedName>
        <fullName evidence="1">Uncharacterized protein</fullName>
    </submittedName>
</protein>
<organism evidence="1 2">
    <name type="scientific">Rubripirellula obstinata</name>
    <dbReference type="NCBI Taxonomy" id="406547"/>
    <lineage>
        <taxon>Bacteria</taxon>
        <taxon>Pseudomonadati</taxon>
        <taxon>Planctomycetota</taxon>
        <taxon>Planctomycetia</taxon>
        <taxon>Pirellulales</taxon>
        <taxon>Pirellulaceae</taxon>
        <taxon>Rubripirellula</taxon>
    </lineage>
</organism>
<dbReference type="Proteomes" id="UP000322699">
    <property type="component" value="Unassembled WGS sequence"/>
</dbReference>
<comment type="caution">
    <text evidence="1">The sequence shown here is derived from an EMBL/GenBank/DDBJ whole genome shotgun (WGS) entry which is preliminary data.</text>
</comment>
<gene>
    <name evidence="1" type="ORF">LF1_54700</name>
</gene>
<reference evidence="1 2" key="1">
    <citation type="submission" date="2019-08" db="EMBL/GenBank/DDBJ databases">
        <title>Deep-cultivation of Planctomycetes and their phenomic and genomic characterization uncovers novel biology.</title>
        <authorList>
            <person name="Wiegand S."/>
            <person name="Jogler M."/>
            <person name="Boedeker C."/>
            <person name="Pinto D."/>
            <person name="Vollmers J."/>
            <person name="Rivas-Marin E."/>
            <person name="Kohn T."/>
            <person name="Peeters S.H."/>
            <person name="Heuer A."/>
            <person name="Rast P."/>
            <person name="Oberbeckmann S."/>
            <person name="Bunk B."/>
            <person name="Jeske O."/>
            <person name="Meyerdierks A."/>
            <person name="Storesund J.E."/>
            <person name="Kallscheuer N."/>
            <person name="Luecker S."/>
            <person name="Lage O.M."/>
            <person name="Pohl T."/>
            <person name="Merkel B.J."/>
            <person name="Hornburger P."/>
            <person name="Mueller R.-W."/>
            <person name="Bruemmer F."/>
            <person name="Labrenz M."/>
            <person name="Spormann A.M."/>
            <person name="Op Den Camp H."/>
            <person name="Overmann J."/>
            <person name="Amann R."/>
            <person name="Jetten M.S.M."/>
            <person name="Mascher T."/>
            <person name="Medema M.H."/>
            <person name="Devos D.P."/>
            <person name="Kaster A.-K."/>
            <person name="Ovreas L."/>
            <person name="Rohde M."/>
            <person name="Galperin M.Y."/>
            <person name="Jogler C."/>
        </authorList>
    </citation>
    <scope>NUCLEOTIDE SEQUENCE [LARGE SCALE GENOMIC DNA]</scope>
    <source>
        <strain evidence="1 2">LF1</strain>
    </source>
</reference>
<proteinExistence type="predicted"/>
<evidence type="ECO:0000313" key="1">
    <source>
        <dbReference type="EMBL" id="KAA1257321.1"/>
    </source>
</evidence>
<evidence type="ECO:0000313" key="2">
    <source>
        <dbReference type="Proteomes" id="UP000322699"/>
    </source>
</evidence>
<dbReference type="AlphaFoldDB" id="A0A5B1CAV8"/>